<organism evidence="3 4">
    <name type="scientific">Zizania palustris</name>
    <name type="common">Northern wild rice</name>
    <dbReference type="NCBI Taxonomy" id="103762"/>
    <lineage>
        <taxon>Eukaryota</taxon>
        <taxon>Viridiplantae</taxon>
        <taxon>Streptophyta</taxon>
        <taxon>Embryophyta</taxon>
        <taxon>Tracheophyta</taxon>
        <taxon>Spermatophyta</taxon>
        <taxon>Magnoliopsida</taxon>
        <taxon>Liliopsida</taxon>
        <taxon>Poales</taxon>
        <taxon>Poaceae</taxon>
        <taxon>BOP clade</taxon>
        <taxon>Oryzoideae</taxon>
        <taxon>Oryzeae</taxon>
        <taxon>Zizaniinae</taxon>
        <taxon>Zizania</taxon>
    </lineage>
</organism>
<comment type="caution">
    <text evidence="3">The sequence shown here is derived from an EMBL/GenBank/DDBJ whole genome shotgun (WGS) entry which is preliminary data.</text>
</comment>
<protein>
    <recommendedName>
        <fullName evidence="2">Serine-threonine/tyrosine-protein kinase catalytic domain-containing protein</fullName>
    </recommendedName>
</protein>
<dbReference type="Proteomes" id="UP000729402">
    <property type="component" value="Unassembled WGS sequence"/>
</dbReference>
<feature type="compositionally biased region" description="Low complexity" evidence="1">
    <location>
        <begin position="17"/>
        <end position="46"/>
    </location>
</feature>
<dbReference type="OrthoDB" id="1924358at2759"/>
<feature type="region of interest" description="Disordered" evidence="1">
    <location>
        <begin position="17"/>
        <end position="76"/>
    </location>
</feature>
<dbReference type="GO" id="GO:0004672">
    <property type="term" value="F:protein kinase activity"/>
    <property type="evidence" value="ECO:0007669"/>
    <property type="project" value="InterPro"/>
</dbReference>
<reference evidence="3" key="2">
    <citation type="submission" date="2021-02" db="EMBL/GenBank/DDBJ databases">
        <authorList>
            <person name="Kimball J.A."/>
            <person name="Haas M.W."/>
            <person name="Macchietto M."/>
            <person name="Kono T."/>
            <person name="Duquette J."/>
            <person name="Shao M."/>
        </authorList>
    </citation>
    <scope>NUCLEOTIDE SEQUENCE</scope>
    <source>
        <tissue evidence="3">Fresh leaf tissue</tissue>
    </source>
</reference>
<keyword evidence="4" id="KW-1185">Reference proteome</keyword>
<accession>A0A8J5W206</accession>
<dbReference type="InterPro" id="IPR001245">
    <property type="entry name" value="Ser-Thr/Tyr_kinase_cat_dom"/>
</dbReference>
<feature type="compositionally biased region" description="Pro residues" evidence="1">
    <location>
        <begin position="47"/>
        <end position="58"/>
    </location>
</feature>
<reference evidence="3" key="1">
    <citation type="journal article" date="2021" name="bioRxiv">
        <title>Whole Genome Assembly and Annotation of Northern Wild Rice, Zizania palustris L., Supports a Whole Genome Duplication in the Zizania Genus.</title>
        <authorList>
            <person name="Haas M."/>
            <person name="Kono T."/>
            <person name="Macchietto M."/>
            <person name="Millas R."/>
            <person name="McGilp L."/>
            <person name="Shao M."/>
            <person name="Duquette J."/>
            <person name="Hirsch C.N."/>
            <person name="Kimball J."/>
        </authorList>
    </citation>
    <scope>NUCLEOTIDE SEQUENCE</scope>
    <source>
        <tissue evidence="3">Fresh leaf tissue</tissue>
    </source>
</reference>
<feature type="domain" description="Serine-threonine/tyrosine-protein kinase catalytic" evidence="2">
    <location>
        <begin position="81"/>
        <end position="141"/>
    </location>
</feature>
<dbReference type="PANTHER" id="PTHR46146">
    <property type="entry name" value="SERINE/THREONINE-PROTEIN KINASE-LIKE PROTEIN CCR4"/>
    <property type="match status" value="1"/>
</dbReference>
<name>A0A8J5W206_ZIZPA</name>
<evidence type="ECO:0000313" key="4">
    <source>
        <dbReference type="Proteomes" id="UP000729402"/>
    </source>
</evidence>
<proteinExistence type="predicted"/>
<dbReference type="AlphaFoldDB" id="A0A8J5W206"/>
<sequence length="190" mass="21107">MATNFTVPAFVVSSVPRPRSVASAISTSAPGHGSPAGAADAHLLASPSPPRRPPPPCLDPRSVDPKHQPPPPSPPPCGCWQNELDLLSRVTHPNIVSLLGFYVHEMNHYIVYELMEKGSLESQLHGPSHGSTMNWHIRMKITLDTDLYHELPAFDRFKQDYHCKLEEEKISVAFERDSKTRIEEPKEACT</sequence>
<dbReference type="PANTHER" id="PTHR46146:SF7">
    <property type="entry name" value="OS11G0664000 PROTEIN"/>
    <property type="match status" value="1"/>
</dbReference>
<evidence type="ECO:0000259" key="2">
    <source>
        <dbReference type="Pfam" id="PF07714"/>
    </source>
</evidence>
<gene>
    <name evidence="3" type="ORF">GUJ93_ZPchr0005g14402</name>
</gene>
<dbReference type="Pfam" id="PF07714">
    <property type="entry name" value="PK_Tyr_Ser-Thr"/>
    <property type="match status" value="1"/>
</dbReference>
<evidence type="ECO:0000313" key="3">
    <source>
        <dbReference type="EMBL" id="KAG8069229.1"/>
    </source>
</evidence>
<dbReference type="EMBL" id="JAAALK010000284">
    <property type="protein sequence ID" value="KAG8069229.1"/>
    <property type="molecule type" value="Genomic_DNA"/>
</dbReference>
<evidence type="ECO:0000256" key="1">
    <source>
        <dbReference type="SAM" id="MobiDB-lite"/>
    </source>
</evidence>